<dbReference type="EMBL" id="JBIGHY010000010">
    <property type="protein sequence ID" value="MFG6416663.1"/>
    <property type="molecule type" value="Genomic_DNA"/>
</dbReference>
<dbReference type="RefSeq" id="WP_394472728.1">
    <property type="nucleotide sequence ID" value="NZ_JBIGHY010000010.1"/>
</dbReference>
<keyword evidence="1" id="KW-0732">Signal</keyword>
<dbReference type="InterPro" id="IPR032466">
    <property type="entry name" value="Metal_Hydrolase"/>
</dbReference>
<comment type="caution">
    <text evidence="3">The sequence shown here is derived from an EMBL/GenBank/DDBJ whole genome shotgun (WGS) entry which is preliminary data.</text>
</comment>
<reference evidence="3 4" key="1">
    <citation type="submission" date="2024-09" db="EMBL/GenBank/DDBJ databases">
        <title>Novel species of the genus Pelomonas and Roseateles isolated from streams.</title>
        <authorList>
            <person name="Lu H."/>
        </authorList>
    </citation>
    <scope>NUCLEOTIDE SEQUENCE [LARGE SCALE GENOMIC DNA]</scope>
    <source>
        <strain evidence="3 4">DC23W</strain>
    </source>
</reference>
<dbReference type="InterPro" id="IPR051781">
    <property type="entry name" value="Metallo-dep_Hydrolase"/>
</dbReference>
<dbReference type="Proteomes" id="UP001606300">
    <property type="component" value="Unassembled WGS sequence"/>
</dbReference>
<evidence type="ECO:0000256" key="1">
    <source>
        <dbReference type="SAM" id="SignalP"/>
    </source>
</evidence>
<gene>
    <name evidence="3" type="ORF">ACG02S_22460</name>
</gene>
<dbReference type="Gene3D" id="3.20.20.140">
    <property type="entry name" value="Metal-dependent hydrolases"/>
    <property type="match status" value="1"/>
</dbReference>
<dbReference type="SUPFAM" id="SSF51556">
    <property type="entry name" value="Metallo-dependent hydrolases"/>
    <property type="match status" value="1"/>
</dbReference>
<dbReference type="InterPro" id="IPR011059">
    <property type="entry name" value="Metal-dep_hydrolase_composite"/>
</dbReference>
<feature type="signal peptide" evidence="1">
    <location>
        <begin position="1"/>
        <end position="27"/>
    </location>
</feature>
<protein>
    <submittedName>
        <fullName evidence="3">Amidohydrolase family protein</fullName>
    </submittedName>
</protein>
<dbReference type="PANTHER" id="PTHR43135">
    <property type="entry name" value="ALPHA-D-RIBOSE 1-METHYLPHOSPHONATE 5-TRIPHOSPHATE DIPHOSPHATASE"/>
    <property type="match status" value="1"/>
</dbReference>
<accession>A0ABW7EVN1</accession>
<dbReference type="SUPFAM" id="SSF51338">
    <property type="entry name" value="Composite domain of metallo-dependent hydrolases"/>
    <property type="match status" value="1"/>
</dbReference>
<feature type="chain" id="PRO_5045420155" evidence="1">
    <location>
        <begin position="28"/>
        <end position="421"/>
    </location>
</feature>
<dbReference type="Gene3D" id="2.30.40.10">
    <property type="entry name" value="Urease, subunit C, domain 1"/>
    <property type="match status" value="1"/>
</dbReference>
<name>A0ABW7EVN1_9BURK</name>
<dbReference type="InterPro" id="IPR006680">
    <property type="entry name" value="Amidohydro-rel"/>
</dbReference>
<organism evidence="3 4">
    <name type="scientific">Pelomonas dachongensis</name>
    <dbReference type="NCBI Taxonomy" id="3299029"/>
    <lineage>
        <taxon>Bacteria</taxon>
        <taxon>Pseudomonadati</taxon>
        <taxon>Pseudomonadota</taxon>
        <taxon>Betaproteobacteria</taxon>
        <taxon>Burkholderiales</taxon>
        <taxon>Sphaerotilaceae</taxon>
        <taxon>Roseateles</taxon>
    </lineage>
</organism>
<evidence type="ECO:0000259" key="2">
    <source>
        <dbReference type="Pfam" id="PF01979"/>
    </source>
</evidence>
<sequence length="421" mass="44561">MQPTRSPLLRLAAALLCCGALTTPAQAADPATRALRGVRVYPAPDAKPIDNGVVLVREGRIVDVVSRDAAAGVPPLAPACDGGVLVAGFQNSHVHLNGAAFAHAQTAKAATLEAGLTALLTRYGFTTAFDIASDRDNTLALRTRVNRGELKGPRLLTAGLPLFPHGGLPAYIDHFDPAFLAKLPQPDSVAAALAAVRQNLDAGAEATKLFLVTPQRNQPPKRIAADIAAAAVTQTHRRGRLVFAHPTDLDGVRAALNAGVDILAHPPLGVPGPWPADLMDALRAQGVHMVPTLKLLRYELAKEKVPAPAAEAVLQDSVREFGRFAAAGGQVLFGTDVDYMEDSDPTEEYELLAQAGLRPLQILAALTTTPAERWNEGSRRGRLRAGMDADIVVLNADPAESVRHFADVKCTLRGGRVIFSR</sequence>
<dbReference type="Pfam" id="PF01979">
    <property type="entry name" value="Amidohydro_1"/>
    <property type="match status" value="1"/>
</dbReference>
<feature type="domain" description="Amidohydrolase-related" evidence="2">
    <location>
        <begin position="84"/>
        <end position="417"/>
    </location>
</feature>
<proteinExistence type="predicted"/>
<keyword evidence="4" id="KW-1185">Reference proteome</keyword>
<evidence type="ECO:0000313" key="4">
    <source>
        <dbReference type="Proteomes" id="UP001606300"/>
    </source>
</evidence>
<evidence type="ECO:0000313" key="3">
    <source>
        <dbReference type="EMBL" id="MFG6416663.1"/>
    </source>
</evidence>
<dbReference type="PANTHER" id="PTHR43135:SF3">
    <property type="entry name" value="ALPHA-D-RIBOSE 1-METHYLPHOSPHONATE 5-TRIPHOSPHATE DIPHOSPHATASE"/>
    <property type="match status" value="1"/>
</dbReference>